<sequence>MASKRRNMFHKNKTQETTENGRTKTQSASSSSSNIRRLEESYQALVKTCQAAEVRCTRLVEEREKQELGEKNLLLEQFARKECEYERKLSEAMNNIKMMETRSAQYTKSFTDLTEMLTKLQEENKVVGSLRENQGKLKVKVHELTQENHKLHTENQLMILEREKNKVLLQIKDQEINKLKNDIQSWQKVSKIPSEPAISRQAERQERNGHETEAKCGKRRRKLPLDHEQKDVKTTGGGGGMECIEVLKAQLQGFVDNMKEQLQLGNQCLTVENRDTQEQSSGHDSSQSLCSLAMSEFSDTVRAPQPECNPGKNNSSYIDLSPYKNTGW</sequence>
<feature type="coiled-coil region" evidence="1">
    <location>
        <begin position="157"/>
        <end position="189"/>
    </location>
</feature>
<evidence type="ECO:0000313" key="3">
    <source>
        <dbReference type="EMBL" id="KAL1131292.1"/>
    </source>
</evidence>
<proteinExistence type="predicted"/>
<feature type="region of interest" description="Disordered" evidence="2">
    <location>
        <begin position="1"/>
        <end position="36"/>
    </location>
</feature>
<comment type="caution">
    <text evidence="3">The sequence shown here is derived from an EMBL/GenBank/DDBJ whole genome shotgun (WGS) entry which is preliminary data.</text>
</comment>
<keyword evidence="1" id="KW-0175">Coiled coil</keyword>
<gene>
    <name evidence="3" type="ORF">AAG570_010910</name>
</gene>
<dbReference type="Proteomes" id="UP001558652">
    <property type="component" value="Unassembled WGS sequence"/>
</dbReference>
<accession>A0ABD0YVB2</accession>
<evidence type="ECO:0000313" key="4">
    <source>
        <dbReference type="Proteomes" id="UP001558652"/>
    </source>
</evidence>
<dbReference type="EMBL" id="JBFDAA010000006">
    <property type="protein sequence ID" value="KAL1131292.1"/>
    <property type="molecule type" value="Genomic_DNA"/>
</dbReference>
<name>A0ABD0YVB2_9HEMI</name>
<feature type="compositionally biased region" description="Basic and acidic residues" evidence="2">
    <location>
        <begin position="201"/>
        <end position="216"/>
    </location>
</feature>
<feature type="compositionally biased region" description="Basic and acidic residues" evidence="2">
    <location>
        <begin position="13"/>
        <end position="22"/>
    </location>
</feature>
<feature type="compositionally biased region" description="Polar residues" evidence="2">
    <location>
        <begin position="311"/>
        <end position="328"/>
    </location>
</feature>
<reference evidence="3 4" key="1">
    <citation type="submission" date="2024-07" db="EMBL/GenBank/DDBJ databases">
        <title>Chromosome-level genome assembly of the water stick insect Ranatra chinensis (Heteroptera: Nepidae).</title>
        <authorList>
            <person name="Liu X."/>
        </authorList>
    </citation>
    <scope>NUCLEOTIDE SEQUENCE [LARGE SCALE GENOMIC DNA]</scope>
    <source>
        <strain evidence="3">Cailab_2021Rc</strain>
        <tissue evidence="3">Muscle</tissue>
    </source>
</reference>
<feature type="region of interest" description="Disordered" evidence="2">
    <location>
        <begin position="190"/>
        <end position="221"/>
    </location>
</feature>
<evidence type="ECO:0000256" key="2">
    <source>
        <dbReference type="SAM" id="MobiDB-lite"/>
    </source>
</evidence>
<dbReference type="AlphaFoldDB" id="A0ABD0YVB2"/>
<feature type="region of interest" description="Disordered" evidence="2">
    <location>
        <begin position="301"/>
        <end position="328"/>
    </location>
</feature>
<evidence type="ECO:0000256" key="1">
    <source>
        <dbReference type="SAM" id="Coils"/>
    </source>
</evidence>
<organism evidence="3 4">
    <name type="scientific">Ranatra chinensis</name>
    <dbReference type="NCBI Taxonomy" id="642074"/>
    <lineage>
        <taxon>Eukaryota</taxon>
        <taxon>Metazoa</taxon>
        <taxon>Ecdysozoa</taxon>
        <taxon>Arthropoda</taxon>
        <taxon>Hexapoda</taxon>
        <taxon>Insecta</taxon>
        <taxon>Pterygota</taxon>
        <taxon>Neoptera</taxon>
        <taxon>Paraneoptera</taxon>
        <taxon>Hemiptera</taxon>
        <taxon>Heteroptera</taxon>
        <taxon>Panheteroptera</taxon>
        <taxon>Nepomorpha</taxon>
        <taxon>Nepidae</taxon>
        <taxon>Ranatrinae</taxon>
        <taxon>Ranatra</taxon>
    </lineage>
</organism>
<feature type="compositionally biased region" description="Basic residues" evidence="2">
    <location>
        <begin position="1"/>
        <end position="12"/>
    </location>
</feature>
<protein>
    <submittedName>
        <fullName evidence="3">Uncharacterized protein</fullName>
    </submittedName>
</protein>
<keyword evidence="4" id="KW-1185">Reference proteome</keyword>